<comment type="caution">
    <text evidence="1">The sequence shown here is derived from an EMBL/GenBank/DDBJ whole genome shotgun (WGS) entry which is preliminary data.</text>
</comment>
<evidence type="ECO:0000313" key="1">
    <source>
        <dbReference type="EMBL" id="KAI0062919.1"/>
    </source>
</evidence>
<sequence length="317" mass="35868">MGSPRKKGLAYDPDQDPEEKRVLRKKYRVLMDKEGKETNASDFTTQQLLEKVHLADTLFDQVSAPQEATLDSAFLLTASNMGAAKARAMKAGGSAFDVDDFISKLVTYMGGRRGEHLEEGSDAGDEDGDIGLDWEKIGRKAMAKSRRVPTMDFMLGPLSVEQKKRNVGKRAKLEKNKADERKPQELREEDIARSENETTKHVLTIRETLVEQDGPVNLFRFIVNPHDFAQSVENLFHLSFLIRDGECALEIEDDGNPVIFICEAPKDDDYSEGLKKQQLVLEFDMETWRTSIEVFNITQPIIPQRPKAVDTKGKWYA</sequence>
<reference evidence="1" key="2">
    <citation type="journal article" date="2022" name="New Phytol.">
        <title>Evolutionary transition to the ectomycorrhizal habit in the genomes of a hyperdiverse lineage of mushroom-forming fungi.</title>
        <authorList>
            <person name="Looney B."/>
            <person name="Miyauchi S."/>
            <person name="Morin E."/>
            <person name="Drula E."/>
            <person name="Courty P.E."/>
            <person name="Kohler A."/>
            <person name="Kuo A."/>
            <person name="LaButti K."/>
            <person name="Pangilinan J."/>
            <person name="Lipzen A."/>
            <person name="Riley R."/>
            <person name="Andreopoulos W."/>
            <person name="He G."/>
            <person name="Johnson J."/>
            <person name="Nolan M."/>
            <person name="Tritt A."/>
            <person name="Barry K.W."/>
            <person name="Grigoriev I.V."/>
            <person name="Nagy L.G."/>
            <person name="Hibbett D."/>
            <person name="Henrissat B."/>
            <person name="Matheny P.B."/>
            <person name="Labbe J."/>
            <person name="Martin F.M."/>
        </authorList>
    </citation>
    <scope>NUCLEOTIDE SEQUENCE</scope>
    <source>
        <strain evidence="1">HHB10654</strain>
    </source>
</reference>
<accession>A0ACB8T249</accession>
<organism evidence="1 2">
    <name type="scientific">Artomyces pyxidatus</name>
    <dbReference type="NCBI Taxonomy" id="48021"/>
    <lineage>
        <taxon>Eukaryota</taxon>
        <taxon>Fungi</taxon>
        <taxon>Dikarya</taxon>
        <taxon>Basidiomycota</taxon>
        <taxon>Agaricomycotina</taxon>
        <taxon>Agaricomycetes</taxon>
        <taxon>Russulales</taxon>
        <taxon>Auriscalpiaceae</taxon>
        <taxon>Artomyces</taxon>
    </lineage>
</organism>
<keyword evidence="2" id="KW-1185">Reference proteome</keyword>
<gene>
    <name evidence="1" type="ORF">BV25DRAFT_1870107</name>
</gene>
<dbReference type="EMBL" id="MU277205">
    <property type="protein sequence ID" value="KAI0062919.1"/>
    <property type="molecule type" value="Genomic_DNA"/>
</dbReference>
<evidence type="ECO:0000313" key="2">
    <source>
        <dbReference type="Proteomes" id="UP000814140"/>
    </source>
</evidence>
<reference evidence="1" key="1">
    <citation type="submission" date="2021-03" db="EMBL/GenBank/DDBJ databases">
        <authorList>
            <consortium name="DOE Joint Genome Institute"/>
            <person name="Ahrendt S."/>
            <person name="Looney B.P."/>
            <person name="Miyauchi S."/>
            <person name="Morin E."/>
            <person name="Drula E."/>
            <person name="Courty P.E."/>
            <person name="Chicoki N."/>
            <person name="Fauchery L."/>
            <person name="Kohler A."/>
            <person name="Kuo A."/>
            <person name="Labutti K."/>
            <person name="Pangilinan J."/>
            <person name="Lipzen A."/>
            <person name="Riley R."/>
            <person name="Andreopoulos W."/>
            <person name="He G."/>
            <person name="Johnson J."/>
            <person name="Barry K.W."/>
            <person name="Grigoriev I.V."/>
            <person name="Nagy L."/>
            <person name="Hibbett D."/>
            <person name="Henrissat B."/>
            <person name="Matheny P.B."/>
            <person name="Labbe J."/>
            <person name="Martin F."/>
        </authorList>
    </citation>
    <scope>NUCLEOTIDE SEQUENCE</scope>
    <source>
        <strain evidence="1">HHB10654</strain>
    </source>
</reference>
<proteinExistence type="predicted"/>
<dbReference type="Proteomes" id="UP000814140">
    <property type="component" value="Unassembled WGS sequence"/>
</dbReference>
<name>A0ACB8T249_9AGAM</name>
<protein>
    <submittedName>
        <fullName evidence="1">Uncharacterized protein</fullName>
    </submittedName>
</protein>